<accession>A0ABP6V1Q0</accession>
<name>A0ABP6V1Q0_9ACTN</name>
<organism evidence="2 3">
    <name type="scientific">Nonomuraea rosea</name>
    <dbReference type="NCBI Taxonomy" id="638574"/>
    <lineage>
        <taxon>Bacteria</taxon>
        <taxon>Bacillati</taxon>
        <taxon>Actinomycetota</taxon>
        <taxon>Actinomycetes</taxon>
        <taxon>Streptosporangiales</taxon>
        <taxon>Streptosporangiaceae</taxon>
        <taxon>Nonomuraea</taxon>
    </lineage>
</organism>
<reference evidence="3" key="1">
    <citation type="journal article" date="2019" name="Int. J. Syst. Evol. Microbiol.">
        <title>The Global Catalogue of Microorganisms (GCM) 10K type strain sequencing project: providing services to taxonomists for standard genome sequencing and annotation.</title>
        <authorList>
            <consortium name="The Broad Institute Genomics Platform"/>
            <consortium name="The Broad Institute Genome Sequencing Center for Infectious Disease"/>
            <person name="Wu L."/>
            <person name="Ma J."/>
        </authorList>
    </citation>
    <scope>NUCLEOTIDE SEQUENCE [LARGE SCALE GENOMIC DNA]</scope>
    <source>
        <strain evidence="3">JCM 17326</strain>
    </source>
</reference>
<dbReference type="EMBL" id="BAABDQ010000001">
    <property type="protein sequence ID" value="GAA3525532.1"/>
    <property type="molecule type" value="Genomic_DNA"/>
</dbReference>
<dbReference type="Pfam" id="PF19457">
    <property type="entry name" value="DUF5994"/>
    <property type="match status" value="1"/>
</dbReference>
<evidence type="ECO:0000313" key="3">
    <source>
        <dbReference type="Proteomes" id="UP001500630"/>
    </source>
</evidence>
<proteinExistence type="predicted"/>
<keyword evidence="3" id="KW-1185">Reference proteome</keyword>
<feature type="compositionally biased region" description="Basic residues" evidence="1">
    <location>
        <begin position="183"/>
        <end position="192"/>
    </location>
</feature>
<dbReference type="InterPro" id="IPR046036">
    <property type="entry name" value="DUF5994"/>
</dbReference>
<evidence type="ECO:0000256" key="1">
    <source>
        <dbReference type="SAM" id="MobiDB-lite"/>
    </source>
</evidence>
<gene>
    <name evidence="2" type="ORF">GCM10022419_000260</name>
</gene>
<dbReference type="Proteomes" id="UP001500630">
    <property type="component" value="Unassembled WGS sequence"/>
</dbReference>
<evidence type="ECO:0000313" key="2">
    <source>
        <dbReference type="EMBL" id="GAA3525532.1"/>
    </source>
</evidence>
<comment type="caution">
    <text evidence="2">The sequence shown here is derived from an EMBL/GenBank/DDBJ whole genome shotgun (WGS) entry which is preliminary data.</text>
</comment>
<protein>
    <submittedName>
        <fullName evidence="2">DUF5994 family protein</fullName>
    </submittedName>
</protein>
<sequence>MMTTLLRPSTPSSPVLAADSAARLSLNPLLDRRGTVDGAWWPFTRDATAELPSLISAVDQRLGRAVLRVGLYLDAWEHIPRRIPARGRQVRVGWFRSADPYMITLSIAGTAPVTLLVIPPGTTNDTATAALALAAAGTVGLCPADILRPAVPEADMPGRDGSASWENEGGRVTDPAPTDPGRHRLPTKTYIR</sequence>
<feature type="region of interest" description="Disordered" evidence="1">
    <location>
        <begin position="153"/>
        <end position="192"/>
    </location>
</feature>